<keyword evidence="4" id="KW-1003">Cell membrane</keyword>
<evidence type="ECO:0000256" key="7">
    <source>
        <dbReference type="ARBA" id="ARBA00023136"/>
    </source>
</evidence>
<keyword evidence="5 8" id="KW-0812">Transmembrane</keyword>
<name>A0ABQ3GNP9_9GAMM</name>
<feature type="transmembrane region" description="Helical" evidence="8">
    <location>
        <begin position="353"/>
        <end position="370"/>
    </location>
</feature>
<keyword evidence="7 8" id="KW-0472">Membrane</keyword>
<dbReference type="Pfam" id="PF02028">
    <property type="entry name" value="BCCT"/>
    <property type="match status" value="1"/>
</dbReference>
<dbReference type="Proteomes" id="UP000610203">
    <property type="component" value="Unassembled WGS sequence"/>
</dbReference>
<keyword evidence="10" id="KW-1185">Reference proteome</keyword>
<organism evidence="9 10">
    <name type="scientific">Psychrobacter glaciei</name>
    <dbReference type="NCBI Taxonomy" id="619771"/>
    <lineage>
        <taxon>Bacteria</taxon>
        <taxon>Pseudomonadati</taxon>
        <taxon>Pseudomonadota</taxon>
        <taxon>Gammaproteobacteria</taxon>
        <taxon>Moraxellales</taxon>
        <taxon>Moraxellaceae</taxon>
        <taxon>Psychrobacter</taxon>
    </lineage>
</organism>
<evidence type="ECO:0000256" key="1">
    <source>
        <dbReference type="ARBA" id="ARBA00004651"/>
    </source>
</evidence>
<feature type="transmembrane region" description="Helical" evidence="8">
    <location>
        <begin position="481"/>
        <end position="504"/>
    </location>
</feature>
<comment type="subcellular location">
    <subcellularLocation>
        <location evidence="1">Cell membrane</location>
        <topology evidence="1">Multi-pass membrane protein</topology>
    </subcellularLocation>
</comment>
<evidence type="ECO:0000256" key="8">
    <source>
        <dbReference type="SAM" id="Phobius"/>
    </source>
</evidence>
<feature type="transmembrane region" description="Helical" evidence="8">
    <location>
        <begin position="67"/>
        <end position="87"/>
    </location>
</feature>
<evidence type="ECO:0000256" key="6">
    <source>
        <dbReference type="ARBA" id="ARBA00022989"/>
    </source>
</evidence>
<feature type="transmembrane region" description="Helical" evidence="8">
    <location>
        <begin position="212"/>
        <end position="236"/>
    </location>
</feature>
<gene>
    <name evidence="9" type="ORF">GCM10016272_08900</name>
</gene>
<comment type="similarity">
    <text evidence="2">Belongs to the BCCT transporter (TC 2.A.15) family.</text>
</comment>
<feature type="transmembrane region" description="Helical" evidence="8">
    <location>
        <begin position="256"/>
        <end position="279"/>
    </location>
</feature>
<protein>
    <submittedName>
        <fullName evidence="9">Choline transporter</fullName>
    </submittedName>
</protein>
<evidence type="ECO:0000256" key="2">
    <source>
        <dbReference type="ARBA" id="ARBA00005658"/>
    </source>
</evidence>
<dbReference type="InterPro" id="IPR000060">
    <property type="entry name" value="BCCT_transptr"/>
</dbReference>
<dbReference type="RefSeq" id="WP_189582206.1">
    <property type="nucleotide sequence ID" value="NZ_BMZR01000001.1"/>
</dbReference>
<feature type="transmembrane region" description="Helical" evidence="8">
    <location>
        <begin position="437"/>
        <end position="461"/>
    </location>
</feature>
<comment type="caution">
    <text evidence="9">The sequence shown here is derived from an EMBL/GenBank/DDBJ whole genome shotgun (WGS) entry which is preliminary data.</text>
</comment>
<reference evidence="10" key="1">
    <citation type="journal article" date="2019" name="Int. J. Syst. Evol. Microbiol.">
        <title>The Global Catalogue of Microorganisms (GCM) 10K type strain sequencing project: providing services to taxonomists for standard genome sequencing and annotation.</title>
        <authorList>
            <consortium name="The Broad Institute Genomics Platform"/>
            <consortium name="The Broad Institute Genome Sequencing Center for Infectious Disease"/>
            <person name="Wu L."/>
            <person name="Ma J."/>
        </authorList>
    </citation>
    <scope>NUCLEOTIDE SEQUENCE [LARGE SCALE GENOMIC DNA]</scope>
    <source>
        <strain evidence="10">KCTC 42280</strain>
    </source>
</reference>
<feature type="transmembrane region" description="Helical" evidence="8">
    <location>
        <begin position="382"/>
        <end position="400"/>
    </location>
</feature>
<evidence type="ECO:0000313" key="9">
    <source>
        <dbReference type="EMBL" id="GHD29013.1"/>
    </source>
</evidence>
<feature type="transmembrane region" description="Helical" evidence="8">
    <location>
        <begin position="107"/>
        <end position="128"/>
    </location>
</feature>
<dbReference type="PANTHER" id="PTHR30047:SF7">
    <property type="entry name" value="HIGH-AFFINITY CHOLINE TRANSPORT PROTEIN"/>
    <property type="match status" value="1"/>
</dbReference>
<feature type="transmembrane region" description="Helical" evidence="8">
    <location>
        <begin position="291"/>
        <end position="311"/>
    </location>
</feature>
<evidence type="ECO:0000313" key="10">
    <source>
        <dbReference type="Proteomes" id="UP000610203"/>
    </source>
</evidence>
<proteinExistence type="inferred from homology"/>
<dbReference type="EMBL" id="BMZR01000001">
    <property type="protein sequence ID" value="GHD29013.1"/>
    <property type="molecule type" value="Genomic_DNA"/>
</dbReference>
<sequence length="548" mass="59525">MKNSSRKPLTKLPIKVATKGFYEGFNKDVTITAKILLGLLIVWAVIFPDNSTTILESINTFLLNHFSTWYILCVAFFLILALILAVVPRYGRLILGDTGDKPEFSNFSWFSMIFGAGIGVGMLTFATAEPMYHFANNPEVIKGLATASGADNVRYAYKWAFLHWGFSAWICYSLVGLSMAYFSFRRKLPLTIRSGLAPLFGQKLSGKLGNTIDIVAVIATILGVAQTLGFGVEQFVSSMYRVGLGEWLMNADGTSSTAAIIVALVVIVGIATLSALSGLGKGVKWLSNINMGLSLVLFAFFLVFGSTFFGLQSFFLGMFDYVVALPELLFTVWQPDGTVVGDTLATWQKDWSVFYWAWWIAFGPFVGVFFARISRGRSIRTYLFGTVILPALMCFIWFSMVGGTAIDLTLGGTNAISSVGQESQLLAMLDVMLSPGFAWVMAILVLVLLLTYLVTTLDSAILVINTINSGGNEGPKGRPHIIFWGVILALVVGVLLISGGLGAIKTAMVIGALPFSFVMVLMGISLVKAILYDTSPARLETIDPVDEP</sequence>
<feature type="transmembrane region" description="Helical" evidence="8">
    <location>
        <begin position="29"/>
        <end position="47"/>
    </location>
</feature>
<evidence type="ECO:0000256" key="3">
    <source>
        <dbReference type="ARBA" id="ARBA00022448"/>
    </source>
</evidence>
<dbReference type="PANTHER" id="PTHR30047">
    <property type="entry name" value="HIGH-AFFINITY CHOLINE TRANSPORT PROTEIN-RELATED"/>
    <property type="match status" value="1"/>
</dbReference>
<evidence type="ECO:0000256" key="5">
    <source>
        <dbReference type="ARBA" id="ARBA00022692"/>
    </source>
</evidence>
<feature type="transmembrane region" description="Helical" evidence="8">
    <location>
        <begin position="510"/>
        <end position="531"/>
    </location>
</feature>
<keyword evidence="6 8" id="KW-1133">Transmembrane helix</keyword>
<feature type="transmembrane region" description="Helical" evidence="8">
    <location>
        <begin position="161"/>
        <end position="184"/>
    </location>
</feature>
<keyword evidence="3" id="KW-0813">Transport</keyword>
<accession>A0ABQ3GNP9</accession>
<evidence type="ECO:0000256" key="4">
    <source>
        <dbReference type="ARBA" id="ARBA00022475"/>
    </source>
</evidence>